<comment type="caution">
    <text evidence="1">The sequence shown here is derived from an EMBL/GenBank/DDBJ whole genome shotgun (WGS) entry which is preliminary data.</text>
</comment>
<organism evidence="1 2">
    <name type="scientific">Candidatus Lambdaproteobacteria bacterium RIFOXYD2_FULL_56_26</name>
    <dbReference type="NCBI Taxonomy" id="1817773"/>
    <lineage>
        <taxon>Bacteria</taxon>
        <taxon>Pseudomonadati</taxon>
        <taxon>Pseudomonadota</taxon>
        <taxon>Candidatus Lambdaproteobacteria</taxon>
    </lineage>
</organism>
<gene>
    <name evidence="1" type="ORF">A2557_07125</name>
</gene>
<dbReference type="EMBL" id="MFNF01000001">
    <property type="protein sequence ID" value="OGH04751.1"/>
    <property type="molecule type" value="Genomic_DNA"/>
</dbReference>
<evidence type="ECO:0000313" key="2">
    <source>
        <dbReference type="Proteomes" id="UP000177583"/>
    </source>
</evidence>
<accession>A0A1F6H2X9</accession>
<sequence length="68" mass="7275">MGGIPLLLPVCFAPPLQSCKGGFAPFTPSRWPLELSLFLGKKKGALVGPLWDYSASAAGFGRLARWAR</sequence>
<dbReference type="Proteomes" id="UP000177583">
    <property type="component" value="Unassembled WGS sequence"/>
</dbReference>
<proteinExistence type="predicted"/>
<name>A0A1F6H2X9_9PROT</name>
<dbReference type="AlphaFoldDB" id="A0A1F6H2X9"/>
<evidence type="ECO:0000313" key="1">
    <source>
        <dbReference type="EMBL" id="OGH04751.1"/>
    </source>
</evidence>
<protein>
    <submittedName>
        <fullName evidence="1">Uncharacterized protein</fullName>
    </submittedName>
</protein>
<reference evidence="1 2" key="1">
    <citation type="journal article" date="2016" name="Nat. Commun.">
        <title>Thousands of microbial genomes shed light on interconnected biogeochemical processes in an aquifer system.</title>
        <authorList>
            <person name="Anantharaman K."/>
            <person name="Brown C.T."/>
            <person name="Hug L.A."/>
            <person name="Sharon I."/>
            <person name="Castelle C.J."/>
            <person name="Probst A.J."/>
            <person name="Thomas B.C."/>
            <person name="Singh A."/>
            <person name="Wilkins M.J."/>
            <person name="Karaoz U."/>
            <person name="Brodie E.L."/>
            <person name="Williams K.H."/>
            <person name="Hubbard S.S."/>
            <person name="Banfield J.F."/>
        </authorList>
    </citation>
    <scope>NUCLEOTIDE SEQUENCE [LARGE SCALE GENOMIC DNA]</scope>
</reference>